<keyword evidence="1" id="KW-0812">Transmembrane</keyword>
<reference evidence="2" key="1">
    <citation type="journal article" date="2020" name="Nature">
        <title>Giant virus diversity and host interactions through global metagenomics.</title>
        <authorList>
            <person name="Schulz F."/>
            <person name="Roux S."/>
            <person name="Paez-Espino D."/>
            <person name="Jungbluth S."/>
            <person name="Walsh D.A."/>
            <person name="Denef V.J."/>
            <person name="McMahon K.D."/>
            <person name="Konstantinidis K.T."/>
            <person name="Eloe-Fadrosh E.A."/>
            <person name="Kyrpides N.C."/>
            <person name="Woyke T."/>
        </authorList>
    </citation>
    <scope>NUCLEOTIDE SEQUENCE</scope>
    <source>
        <strain evidence="2">GVMAG-M-3300023184-168</strain>
    </source>
</reference>
<name>A0A6C0HTQ7_9ZZZZ</name>
<organism evidence="2">
    <name type="scientific">viral metagenome</name>
    <dbReference type="NCBI Taxonomy" id="1070528"/>
    <lineage>
        <taxon>unclassified sequences</taxon>
        <taxon>metagenomes</taxon>
        <taxon>organismal metagenomes</taxon>
    </lineage>
</organism>
<keyword evidence="1" id="KW-0472">Membrane</keyword>
<evidence type="ECO:0000313" key="2">
    <source>
        <dbReference type="EMBL" id="QHT83919.1"/>
    </source>
</evidence>
<dbReference type="AlphaFoldDB" id="A0A6C0HTQ7"/>
<sequence>MNYLLLSDCMWYMGHILTGLSIVFTHNNYFVAVSFVVIGQVITMISRPIGRITDNNLEKENDRKVQMDYIPDVV</sequence>
<dbReference type="EMBL" id="MN740013">
    <property type="protein sequence ID" value="QHT83919.1"/>
    <property type="molecule type" value="Genomic_DNA"/>
</dbReference>
<evidence type="ECO:0000256" key="1">
    <source>
        <dbReference type="SAM" id="Phobius"/>
    </source>
</evidence>
<proteinExistence type="predicted"/>
<feature type="transmembrane region" description="Helical" evidence="1">
    <location>
        <begin position="12"/>
        <end position="38"/>
    </location>
</feature>
<protein>
    <submittedName>
        <fullName evidence="2">Uncharacterized protein</fullName>
    </submittedName>
</protein>
<accession>A0A6C0HTQ7</accession>
<keyword evidence="1" id="KW-1133">Transmembrane helix</keyword>